<evidence type="ECO:0000313" key="3">
    <source>
        <dbReference type="Proteomes" id="UP000186922"/>
    </source>
</evidence>
<evidence type="ECO:0000256" key="1">
    <source>
        <dbReference type="SAM" id="Phobius"/>
    </source>
</evidence>
<protein>
    <submittedName>
        <fullName evidence="2">Uncharacterized protein</fullName>
    </submittedName>
</protein>
<feature type="transmembrane region" description="Helical" evidence="1">
    <location>
        <begin position="66"/>
        <end position="83"/>
    </location>
</feature>
<dbReference type="Proteomes" id="UP000186922">
    <property type="component" value="Unassembled WGS sequence"/>
</dbReference>
<gene>
    <name evidence="2" type="primary">RvY_02319-1</name>
    <name evidence="2" type="synonym">RvY_02319.1</name>
    <name evidence="2" type="ORF">RvY_02319</name>
</gene>
<dbReference type="EMBL" id="BDGG01000001">
    <property type="protein sequence ID" value="GAU89815.1"/>
    <property type="molecule type" value="Genomic_DNA"/>
</dbReference>
<comment type="caution">
    <text evidence="2">The sequence shown here is derived from an EMBL/GenBank/DDBJ whole genome shotgun (WGS) entry which is preliminary data.</text>
</comment>
<evidence type="ECO:0000313" key="2">
    <source>
        <dbReference type="EMBL" id="GAU89815.1"/>
    </source>
</evidence>
<reference evidence="2 3" key="1">
    <citation type="journal article" date="2016" name="Nat. Commun.">
        <title>Extremotolerant tardigrade genome and improved radiotolerance of human cultured cells by tardigrade-unique protein.</title>
        <authorList>
            <person name="Hashimoto T."/>
            <person name="Horikawa D.D."/>
            <person name="Saito Y."/>
            <person name="Kuwahara H."/>
            <person name="Kozuka-Hata H."/>
            <person name="Shin-I T."/>
            <person name="Minakuchi Y."/>
            <person name="Ohishi K."/>
            <person name="Motoyama A."/>
            <person name="Aizu T."/>
            <person name="Enomoto A."/>
            <person name="Kondo K."/>
            <person name="Tanaka S."/>
            <person name="Hara Y."/>
            <person name="Koshikawa S."/>
            <person name="Sagara H."/>
            <person name="Miura T."/>
            <person name="Yokobori S."/>
            <person name="Miyagawa K."/>
            <person name="Suzuki Y."/>
            <person name="Kubo T."/>
            <person name="Oyama M."/>
            <person name="Kohara Y."/>
            <person name="Fujiyama A."/>
            <person name="Arakawa K."/>
            <person name="Katayama T."/>
            <person name="Toyoda A."/>
            <person name="Kunieda T."/>
        </authorList>
    </citation>
    <scope>NUCLEOTIDE SEQUENCE [LARGE SCALE GENOMIC DNA]</scope>
    <source>
        <strain evidence="2 3">YOKOZUNA-1</strain>
    </source>
</reference>
<keyword evidence="1" id="KW-0812">Transmembrane</keyword>
<keyword evidence="1" id="KW-0472">Membrane</keyword>
<name>A0A1D1UN29_RAMVA</name>
<proteinExistence type="predicted"/>
<feature type="transmembrane region" description="Helical" evidence="1">
    <location>
        <begin position="31"/>
        <end position="60"/>
    </location>
</feature>
<dbReference type="AlphaFoldDB" id="A0A1D1UN29"/>
<keyword evidence="3" id="KW-1185">Reference proteome</keyword>
<sequence>MAQNKNDQANCRTVTHDITQDLYQDLPKRGLFVVIALYHFYRLFVLFFIVSVIFSFFFAFIDFLDVLFPFLVVVTLFVVVMSLSNHPWDPPFDPQKLAVGPTAKPAMKVILRNYRKLQLQTASGEIIETEPYFKKLKIQTGFATWWHYAWVDSRHEDNYLTIGADFLDGKNPLTSFSCRMIIPFTHDYYISRFDIPSWDVDRHHEITEERSKNPFSGSVPVSLDKNCGMFKKPGFEAWHRNIYEAFKSGKKPKSMDHELQ</sequence>
<keyword evidence="1" id="KW-1133">Transmembrane helix</keyword>
<accession>A0A1D1UN29</accession>
<organism evidence="2 3">
    <name type="scientific">Ramazzottius varieornatus</name>
    <name type="common">Water bear</name>
    <name type="synonym">Tardigrade</name>
    <dbReference type="NCBI Taxonomy" id="947166"/>
    <lineage>
        <taxon>Eukaryota</taxon>
        <taxon>Metazoa</taxon>
        <taxon>Ecdysozoa</taxon>
        <taxon>Tardigrada</taxon>
        <taxon>Eutardigrada</taxon>
        <taxon>Parachela</taxon>
        <taxon>Hypsibioidea</taxon>
        <taxon>Ramazzottiidae</taxon>
        <taxon>Ramazzottius</taxon>
    </lineage>
</organism>